<evidence type="ECO:0000313" key="2">
    <source>
        <dbReference type="Proteomes" id="UP001195769"/>
    </source>
</evidence>
<accession>A0AAD4HM86</accession>
<keyword evidence="2" id="KW-1185">Reference proteome</keyword>
<organism evidence="1 2">
    <name type="scientific">Suillus fuscotomentosus</name>
    <dbReference type="NCBI Taxonomy" id="1912939"/>
    <lineage>
        <taxon>Eukaryota</taxon>
        <taxon>Fungi</taxon>
        <taxon>Dikarya</taxon>
        <taxon>Basidiomycota</taxon>
        <taxon>Agaricomycotina</taxon>
        <taxon>Agaricomycetes</taxon>
        <taxon>Agaricomycetidae</taxon>
        <taxon>Boletales</taxon>
        <taxon>Suillineae</taxon>
        <taxon>Suillaceae</taxon>
        <taxon>Suillus</taxon>
    </lineage>
</organism>
<protein>
    <submittedName>
        <fullName evidence="1">Uncharacterized protein</fullName>
    </submittedName>
</protein>
<reference evidence="1" key="1">
    <citation type="journal article" date="2020" name="New Phytol.">
        <title>Comparative genomics reveals dynamic genome evolution in host specialist ectomycorrhizal fungi.</title>
        <authorList>
            <person name="Lofgren L.A."/>
            <person name="Nguyen N.H."/>
            <person name="Vilgalys R."/>
            <person name="Ruytinx J."/>
            <person name="Liao H.L."/>
            <person name="Branco S."/>
            <person name="Kuo A."/>
            <person name="LaButti K."/>
            <person name="Lipzen A."/>
            <person name="Andreopoulos W."/>
            <person name="Pangilinan J."/>
            <person name="Riley R."/>
            <person name="Hundley H."/>
            <person name="Na H."/>
            <person name="Barry K."/>
            <person name="Grigoriev I.V."/>
            <person name="Stajich J.E."/>
            <person name="Kennedy P.G."/>
        </authorList>
    </citation>
    <scope>NUCLEOTIDE SEQUENCE</scope>
    <source>
        <strain evidence="1">FC203</strain>
    </source>
</reference>
<dbReference type="GeneID" id="64667575"/>
<proteinExistence type="predicted"/>
<name>A0AAD4HM86_9AGAM</name>
<comment type="caution">
    <text evidence="1">The sequence shown here is derived from an EMBL/GenBank/DDBJ whole genome shotgun (WGS) entry which is preliminary data.</text>
</comment>
<dbReference type="EMBL" id="JABBWK010000015">
    <property type="protein sequence ID" value="KAG1902850.1"/>
    <property type="molecule type" value="Genomic_DNA"/>
</dbReference>
<sequence>GTFEDGSLQSFYFPEGHPHVGIFKGMAKILEEHGYGNMADVHAECKPNFACKSGVEHCCCRWMVYNEPDFVNVRSTLELVAESHGILVLFLPKFHCKLN</sequence>
<evidence type="ECO:0000313" key="1">
    <source>
        <dbReference type="EMBL" id="KAG1902850.1"/>
    </source>
</evidence>
<feature type="non-terminal residue" evidence="1">
    <location>
        <position position="1"/>
    </location>
</feature>
<dbReference type="RefSeq" id="XP_041228425.1">
    <property type="nucleotide sequence ID" value="XM_041373277.1"/>
</dbReference>
<gene>
    <name evidence="1" type="ORF">F5891DRAFT_890165</name>
</gene>
<dbReference type="AlphaFoldDB" id="A0AAD4HM86"/>
<dbReference type="Proteomes" id="UP001195769">
    <property type="component" value="Unassembled WGS sequence"/>
</dbReference>
<feature type="non-terminal residue" evidence="1">
    <location>
        <position position="99"/>
    </location>
</feature>